<dbReference type="SMART" id="SM00228">
    <property type="entry name" value="PDZ"/>
    <property type="match status" value="3"/>
</dbReference>
<feature type="compositionally biased region" description="Polar residues" evidence="3">
    <location>
        <begin position="91"/>
        <end position="108"/>
    </location>
</feature>
<evidence type="ECO:0000256" key="2">
    <source>
        <dbReference type="ARBA" id="ARBA00023136"/>
    </source>
</evidence>
<dbReference type="GO" id="GO:0016323">
    <property type="term" value="C:basolateral plasma membrane"/>
    <property type="evidence" value="ECO:0007669"/>
    <property type="project" value="TreeGrafter"/>
</dbReference>
<dbReference type="GeneID" id="114239804"/>
<keyword evidence="4" id="KW-0732">Signal</keyword>
<dbReference type="PANTHER" id="PTHR23119:SF51">
    <property type="entry name" value="DISKS LARGE 1 TUMOR SUPPRESSOR PROTEIN"/>
    <property type="match status" value="1"/>
</dbReference>
<dbReference type="Proteomes" id="UP000504629">
    <property type="component" value="Unplaced"/>
</dbReference>
<protein>
    <submittedName>
        <fullName evidence="7">Disks large homolog 1-like</fullName>
    </submittedName>
</protein>
<feature type="domain" description="PDZ" evidence="5">
    <location>
        <begin position="132"/>
        <end position="213"/>
    </location>
</feature>
<dbReference type="SUPFAM" id="SSF50156">
    <property type="entry name" value="PDZ domain-like"/>
    <property type="match status" value="3"/>
</dbReference>
<evidence type="ECO:0000313" key="7">
    <source>
        <dbReference type="RefSeq" id="XP_028026003.1"/>
    </source>
</evidence>
<keyword evidence="6" id="KW-1185">Reference proteome</keyword>
<evidence type="ECO:0000313" key="6">
    <source>
        <dbReference type="Proteomes" id="UP000504629"/>
    </source>
</evidence>
<dbReference type="CDD" id="cd00136">
    <property type="entry name" value="PDZ_canonical"/>
    <property type="match status" value="1"/>
</dbReference>
<dbReference type="GO" id="GO:0097120">
    <property type="term" value="P:receptor localization to synapse"/>
    <property type="evidence" value="ECO:0007669"/>
    <property type="project" value="TreeGrafter"/>
</dbReference>
<dbReference type="OrthoDB" id="78824at2759"/>
<dbReference type="InterPro" id="IPR001478">
    <property type="entry name" value="PDZ"/>
</dbReference>
<evidence type="ECO:0000256" key="4">
    <source>
        <dbReference type="SAM" id="SignalP"/>
    </source>
</evidence>
<name>A0A6J2J9N4_BOMMA</name>
<dbReference type="InterPro" id="IPR036034">
    <property type="entry name" value="PDZ_sf"/>
</dbReference>
<dbReference type="GO" id="GO:0045197">
    <property type="term" value="P:establishment or maintenance of epithelial cell apical/basal polarity"/>
    <property type="evidence" value="ECO:0007669"/>
    <property type="project" value="TreeGrafter"/>
</dbReference>
<dbReference type="RefSeq" id="XP_028026003.1">
    <property type="nucleotide sequence ID" value="XM_028170202.1"/>
</dbReference>
<keyword evidence="2" id="KW-0472">Membrane</keyword>
<dbReference type="PANTHER" id="PTHR23119">
    <property type="entry name" value="DISCS LARGE"/>
    <property type="match status" value="1"/>
</dbReference>
<reference evidence="7" key="1">
    <citation type="submission" date="2025-08" db="UniProtKB">
        <authorList>
            <consortium name="RefSeq"/>
        </authorList>
    </citation>
    <scope>IDENTIFICATION</scope>
    <source>
        <tissue evidence="7">Silk gland</tissue>
    </source>
</reference>
<comment type="subcellular location">
    <subcellularLocation>
        <location evidence="1">Membrane</location>
    </subcellularLocation>
</comment>
<dbReference type="KEGG" id="bman:114239804"/>
<proteinExistence type="predicted"/>
<dbReference type="PROSITE" id="PS50106">
    <property type="entry name" value="PDZ"/>
    <property type="match status" value="3"/>
</dbReference>
<gene>
    <name evidence="7" type="primary">LOC114239804</name>
</gene>
<dbReference type="GO" id="GO:0030054">
    <property type="term" value="C:cell junction"/>
    <property type="evidence" value="ECO:0007669"/>
    <property type="project" value="TreeGrafter"/>
</dbReference>
<organism evidence="6 7">
    <name type="scientific">Bombyx mandarina</name>
    <name type="common">Wild silk moth</name>
    <name type="synonym">Wild silkworm</name>
    <dbReference type="NCBI Taxonomy" id="7092"/>
    <lineage>
        <taxon>Eukaryota</taxon>
        <taxon>Metazoa</taxon>
        <taxon>Ecdysozoa</taxon>
        <taxon>Arthropoda</taxon>
        <taxon>Hexapoda</taxon>
        <taxon>Insecta</taxon>
        <taxon>Pterygota</taxon>
        <taxon>Neoptera</taxon>
        <taxon>Endopterygota</taxon>
        <taxon>Lepidoptera</taxon>
        <taxon>Glossata</taxon>
        <taxon>Ditrysia</taxon>
        <taxon>Bombycoidea</taxon>
        <taxon>Bombycidae</taxon>
        <taxon>Bombycinae</taxon>
        <taxon>Bombyx</taxon>
    </lineage>
</organism>
<dbReference type="GO" id="GO:0098609">
    <property type="term" value="P:cell-cell adhesion"/>
    <property type="evidence" value="ECO:0007669"/>
    <property type="project" value="TreeGrafter"/>
</dbReference>
<feature type="region of interest" description="Disordered" evidence="3">
    <location>
        <begin position="91"/>
        <end position="123"/>
    </location>
</feature>
<dbReference type="InterPro" id="IPR050614">
    <property type="entry name" value="Synaptic_Scaffolding_LAP-MAGUK"/>
</dbReference>
<feature type="domain" description="PDZ" evidence="5">
    <location>
        <begin position="348"/>
        <end position="425"/>
    </location>
</feature>
<feature type="domain" description="PDZ" evidence="5">
    <location>
        <begin position="217"/>
        <end position="307"/>
    </location>
</feature>
<dbReference type="GO" id="GO:0043113">
    <property type="term" value="P:receptor clustering"/>
    <property type="evidence" value="ECO:0007669"/>
    <property type="project" value="TreeGrafter"/>
</dbReference>
<sequence>MTTWMALFGLVWLLRVRGSLCGCAACKRVRHETTEIPNVSAASQSSPTEERASFDVIALQHYTRDVTVQTDFEDEEIEDLDKIELQISEESNVGNYESGREQTAQSPGNARRSAGSYQYTSEADESDWETCDVTLERGASGLGLSIAGGETDGDVTITRLAAGGAAKKDGRLQIGDVLLQVNDISVEGASHSVAVDALQKAGNVVRLRVRRARRPRVVSLWRGVRGLGLGIAGGSDDAAGGGGVFISHIAVGGAAHHDGRLRLGDKILAVRDEDGIETSLVGATHAQAVSALRNTGEQVTLVVLPAGSVPPVAKTAPLYTTRTQATSCSTLHELLEEEPSEIPRCVRMVRLVRSGSRLGMDIVGGLGGDSEGIEGEEDTCGVFVSGVSVAGAAYGMLHRGDRILSVDGRDLTRATHEQAAAALKKRVLQGQIIGKKLSRLLDFIKIPLAMYSGSAVTIAAQYQPEQYERLRARIRAINAAAMSPHAVHATHVPVHPDLHTMYPSAVTIAAQYQPEQYERLRARIRAINAAAMSPHAVHATHVPVHPDLHTMYPRYRVKRDKDMGHHTIYKVYSPSRFYYATVGSLYIINDTTPGPEITAAPYEISM</sequence>
<feature type="signal peptide" evidence="4">
    <location>
        <begin position="1"/>
        <end position="21"/>
    </location>
</feature>
<evidence type="ECO:0000259" key="5">
    <source>
        <dbReference type="PROSITE" id="PS50106"/>
    </source>
</evidence>
<evidence type="ECO:0000256" key="3">
    <source>
        <dbReference type="SAM" id="MobiDB-lite"/>
    </source>
</evidence>
<accession>A0A6J2J9N4</accession>
<dbReference type="GO" id="GO:0019901">
    <property type="term" value="F:protein kinase binding"/>
    <property type="evidence" value="ECO:0007669"/>
    <property type="project" value="TreeGrafter"/>
</dbReference>
<feature type="chain" id="PRO_5026976561" evidence="4">
    <location>
        <begin position="22"/>
        <end position="606"/>
    </location>
</feature>
<dbReference type="Gene3D" id="2.30.42.10">
    <property type="match status" value="3"/>
</dbReference>
<evidence type="ECO:0000256" key="1">
    <source>
        <dbReference type="ARBA" id="ARBA00004370"/>
    </source>
</evidence>
<dbReference type="Pfam" id="PF00595">
    <property type="entry name" value="PDZ"/>
    <property type="match status" value="3"/>
</dbReference>
<dbReference type="AlphaFoldDB" id="A0A6J2J9N4"/>